<dbReference type="Gene3D" id="1.10.1040.50">
    <property type="match status" value="1"/>
</dbReference>
<dbReference type="SUPFAM" id="SSF51735">
    <property type="entry name" value="NAD(P)-binding Rossmann-fold domains"/>
    <property type="match status" value="1"/>
</dbReference>
<evidence type="ECO:0000313" key="10">
    <source>
        <dbReference type="EMBL" id="GAA4349693.1"/>
    </source>
</evidence>
<evidence type="ECO:0000259" key="9">
    <source>
        <dbReference type="Pfam" id="PF02737"/>
    </source>
</evidence>
<dbReference type="PANTHER" id="PTHR48075:SF7">
    <property type="entry name" value="3-HYDROXYACYL-COA DEHYDROGENASE-RELATED"/>
    <property type="match status" value="1"/>
</dbReference>
<dbReference type="PANTHER" id="PTHR48075">
    <property type="entry name" value="3-HYDROXYACYL-COA DEHYDROGENASE FAMILY PROTEIN"/>
    <property type="match status" value="1"/>
</dbReference>
<dbReference type="Pfam" id="PF00725">
    <property type="entry name" value="3HCDH"/>
    <property type="match status" value="1"/>
</dbReference>
<evidence type="ECO:0000256" key="5">
    <source>
        <dbReference type="ARBA" id="ARBA00023027"/>
    </source>
</evidence>
<comment type="caution">
    <text evidence="10">The sequence shown here is derived from an EMBL/GenBank/DDBJ whole genome shotgun (WGS) entry which is preliminary data.</text>
</comment>
<dbReference type="SUPFAM" id="SSF48179">
    <property type="entry name" value="6-phosphogluconate dehydrogenase C-terminal domain-like"/>
    <property type="match status" value="2"/>
</dbReference>
<dbReference type="InterPro" id="IPR036291">
    <property type="entry name" value="NAD(P)-bd_dom_sf"/>
</dbReference>
<dbReference type="Gene3D" id="3.90.226.10">
    <property type="entry name" value="2-enoyl-CoA Hydratase, Chain A, domain 1"/>
    <property type="match status" value="1"/>
</dbReference>
<dbReference type="Gene3D" id="3.40.50.720">
    <property type="entry name" value="NAD(P)-binding Rossmann-like Domain"/>
    <property type="match status" value="1"/>
</dbReference>
<feature type="domain" description="3-hydroxyacyl-CoA dehydrogenase C-terminal" evidence="8">
    <location>
        <begin position="207"/>
        <end position="308"/>
    </location>
</feature>
<name>A0ABP8I267_9BURK</name>
<dbReference type="SUPFAM" id="SSF52096">
    <property type="entry name" value="ClpP/crotonase"/>
    <property type="match status" value="1"/>
</dbReference>
<evidence type="ECO:0000313" key="11">
    <source>
        <dbReference type="Proteomes" id="UP001500975"/>
    </source>
</evidence>
<keyword evidence="4" id="KW-0560">Oxidoreductase</keyword>
<dbReference type="Proteomes" id="UP001500975">
    <property type="component" value="Unassembled WGS sequence"/>
</dbReference>
<accession>A0ABP8I267</accession>
<dbReference type="InterPro" id="IPR006108">
    <property type="entry name" value="3HC_DH_C"/>
</dbReference>
<dbReference type="CDD" id="cd06558">
    <property type="entry name" value="crotonase-like"/>
    <property type="match status" value="1"/>
</dbReference>
<protein>
    <submittedName>
        <fullName evidence="10">3-hydroxyacyl-CoA dehydrogenase/enoyl-CoA hydratase family protein</fullName>
    </submittedName>
</protein>
<proteinExistence type="predicted"/>
<dbReference type="EMBL" id="BAABGJ010000059">
    <property type="protein sequence ID" value="GAA4349693.1"/>
    <property type="molecule type" value="Genomic_DNA"/>
</dbReference>
<keyword evidence="2" id="KW-0276">Fatty acid metabolism</keyword>
<dbReference type="Pfam" id="PF00378">
    <property type="entry name" value="ECH_1"/>
    <property type="match status" value="1"/>
</dbReference>
<keyword evidence="11" id="KW-1185">Reference proteome</keyword>
<evidence type="ECO:0000256" key="1">
    <source>
        <dbReference type="ARBA" id="ARBA00005005"/>
    </source>
</evidence>
<keyword evidence="6" id="KW-0443">Lipid metabolism</keyword>
<gene>
    <name evidence="10" type="ORF">GCM10023165_36700</name>
</gene>
<evidence type="ECO:0000256" key="3">
    <source>
        <dbReference type="ARBA" id="ARBA00022963"/>
    </source>
</evidence>
<keyword evidence="5" id="KW-0520">NAD</keyword>
<reference evidence="11" key="1">
    <citation type="journal article" date="2019" name="Int. J. Syst. Evol. Microbiol.">
        <title>The Global Catalogue of Microorganisms (GCM) 10K type strain sequencing project: providing services to taxonomists for standard genome sequencing and annotation.</title>
        <authorList>
            <consortium name="The Broad Institute Genomics Platform"/>
            <consortium name="The Broad Institute Genome Sequencing Center for Infectious Disease"/>
            <person name="Wu L."/>
            <person name="Ma J."/>
        </authorList>
    </citation>
    <scope>NUCLEOTIDE SEQUENCE [LARGE SCALE GENOMIC DNA]</scope>
    <source>
        <strain evidence="11">JCM 17804</strain>
    </source>
</reference>
<dbReference type="InterPro" id="IPR008927">
    <property type="entry name" value="6-PGluconate_DH-like_C_sf"/>
</dbReference>
<evidence type="ECO:0000256" key="4">
    <source>
        <dbReference type="ARBA" id="ARBA00023002"/>
    </source>
</evidence>
<dbReference type="InterPro" id="IPR029045">
    <property type="entry name" value="ClpP/crotonase-like_dom_sf"/>
</dbReference>
<evidence type="ECO:0000256" key="7">
    <source>
        <dbReference type="ARBA" id="ARBA00049556"/>
    </source>
</evidence>
<dbReference type="InterPro" id="IPR001753">
    <property type="entry name" value="Enoyl-CoA_hydra/iso"/>
</dbReference>
<evidence type="ECO:0000259" key="8">
    <source>
        <dbReference type="Pfam" id="PF00725"/>
    </source>
</evidence>
<dbReference type="Pfam" id="PF02737">
    <property type="entry name" value="3HCDH_N"/>
    <property type="match status" value="1"/>
</dbReference>
<comment type="catalytic activity">
    <reaction evidence="7">
        <text>a (3S)-3-hydroxyacyl-CoA + NAD(+) = a 3-oxoacyl-CoA + NADH + H(+)</text>
        <dbReference type="Rhea" id="RHEA:22432"/>
        <dbReference type="ChEBI" id="CHEBI:15378"/>
        <dbReference type="ChEBI" id="CHEBI:57318"/>
        <dbReference type="ChEBI" id="CHEBI:57540"/>
        <dbReference type="ChEBI" id="CHEBI:57945"/>
        <dbReference type="ChEBI" id="CHEBI:90726"/>
        <dbReference type="EC" id="1.1.1.35"/>
    </reaction>
</comment>
<organism evidence="10 11">
    <name type="scientific">Variovorax defluvii</name>
    <dbReference type="NCBI Taxonomy" id="913761"/>
    <lineage>
        <taxon>Bacteria</taxon>
        <taxon>Pseudomonadati</taxon>
        <taxon>Pseudomonadota</taxon>
        <taxon>Betaproteobacteria</taxon>
        <taxon>Burkholderiales</taxon>
        <taxon>Comamonadaceae</taxon>
        <taxon>Variovorax</taxon>
    </lineage>
</organism>
<dbReference type="InterPro" id="IPR006176">
    <property type="entry name" value="3-OHacyl-CoA_DH_NAD-bd"/>
</dbReference>
<sequence length="812" mass="87760">MFPDQTENFKGPDMSRFQVKKVAVLGAGVMGAQIAAHLVNVRVPVVLFDLPAREGPKNGIVTRAIDNLRKLKPAPLGDAADAALIEQANYEDDLAKLGECDLVIEAIAERMDWKLDLYRKIAPHVAKHAILASNTSGLSITKLSEPLPEALKPRFCGIHFFNPPRYMFLVELIATPTTEPVVLDQLETFVTSTLGKGVVRAKDTPNFIANRVGIAGMLATLKEVEKFGLTPDVVDDLTGKKLGRASSGTFRTADVVGLDTMAHVVKTLQDTLSADTDPFYANFATPPVLARLIELGFLGQKTQAGFYKKVGREILRFDLAKGDYVPSGEKADEVYGRMLKKPAAQRLKLLRESEGAQGRFLWAILRDSFHYAAVHLATIAESARDVDFAMRWGFGMKQGPFELWQEAGWAQVAKWIQEDIDAGEALSSAPLPKWVFEGPVAEAGGVHTPQGSWSAAESRFVPQRRLPVHERQLFPESVLGSQARDANQAGTTIQDEGDVRLWTLDGEVLIASIHSKMHAISPDVAEALAAGVELAEREYKAMVIWSPDEMFSVGADLQAMLPAFVVAGVDAIDGAEQELQNMMLRIRYAGVPVVAAVRGMALGGGCELAIHSARRVAAMESYIGLVEVGVGLVPGAGGLTYIARRAAENAEASTGSDLLPFLTEGFTAAAMAKVGTSALESKKLGYLLDSDLIVPNKDELLYVALQQAKAMADAGWRAPMRRLFKVAGRSGAATIQGQLVNMRDGGFISEHDFHIAGLIAHVVTGGDVDAGSLVSEEYLMTLERQAFCALVVHPKTQDRIMGMLSTGKPLRN</sequence>
<feature type="domain" description="3-hydroxyacyl-CoA dehydrogenase NAD binding" evidence="9">
    <location>
        <begin position="21"/>
        <end position="204"/>
    </location>
</feature>
<evidence type="ECO:0000256" key="2">
    <source>
        <dbReference type="ARBA" id="ARBA00022832"/>
    </source>
</evidence>
<keyword evidence="3" id="KW-0442">Lipid degradation</keyword>
<evidence type="ECO:0000256" key="6">
    <source>
        <dbReference type="ARBA" id="ARBA00023098"/>
    </source>
</evidence>
<comment type="pathway">
    <text evidence="1">Lipid metabolism; fatty acid beta-oxidation.</text>
</comment>